<evidence type="ECO:0000259" key="1">
    <source>
        <dbReference type="Pfam" id="PF12490"/>
    </source>
</evidence>
<accession>A0A8X7SHZ4</accession>
<evidence type="ECO:0000313" key="2">
    <source>
        <dbReference type="EMBL" id="KAG2306637.1"/>
    </source>
</evidence>
<comment type="caution">
    <text evidence="2">The sequence shown here is derived from an EMBL/GenBank/DDBJ whole genome shotgun (WGS) entry which is preliminary data.</text>
</comment>
<keyword evidence="3" id="KW-1185">Reference proteome</keyword>
<protein>
    <recommendedName>
        <fullName evidence="1">BCAS3 domain-containing protein</fullName>
    </recommendedName>
</protein>
<gene>
    <name evidence="2" type="ORF">Bca52824_026385</name>
</gene>
<dbReference type="EMBL" id="JAAMPC010000006">
    <property type="protein sequence ID" value="KAG2306637.1"/>
    <property type="molecule type" value="Genomic_DNA"/>
</dbReference>
<sequence length="96" mass="10939">MEARDSAAEEPWKVVTKKGKATGVEEDNHQLYVSGTELRMYHPSQLALWEWESCRLQKLVLEVDEDNGGGGGEMEIERIKTETIEAWTKVLHPVWG</sequence>
<dbReference type="InterPro" id="IPR022175">
    <property type="entry name" value="BCAS3_dom"/>
</dbReference>
<proteinExistence type="predicted"/>
<reference evidence="2 3" key="1">
    <citation type="submission" date="2020-02" db="EMBL/GenBank/DDBJ databases">
        <authorList>
            <person name="Ma Q."/>
            <person name="Huang Y."/>
            <person name="Song X."/>
            <person name="Pei D."/>
        </authorList>
    </citation>
    <scope>NUCLEOTIDE SEQUENCE [LARGE SCALE GENOMIC DNA]</scope>
    <source>
        <strain evidence="2">Sxm20200214</strain>
        <tissue evidence="2">Leaf</tissue>
    </source>
</reference>
<feature type="domain" description="BCAS3" evidence="1">
    <location>
        <begin position="5"/>
        <end position="96"/>
    </location>
</feature>
<dbReference type="AlphaFoldDB" id="A0A8X7SHZ4"/>
<name>A0A8X7SHZ4_BRACI</name>
<organism evidence="2 3">
    <name type="scientific">Brassica carinata</name>
    <name type="common">Ethiopian mustard</name>
    <name type="synonym">Abyssinian cabbage</name>
    <dbReference type="NCBI Taxonomy" id="52824"/>
    <lineage>
        <taxon>Eukaryota</taxon>
        <taxon>Viridiplantae</taxon>
        <taxon>Streptophyta</taxon>
        <taxon>Embryophyta</taxon>
        <taxon>Tracheophyta</taxon>
        <taxon>Spermatophyta</taxon>
        <taxon>Magnoliopsida</taxon>
        <taxon>eudicotyledons</taxon>
        <taxon>Gunneridae</taxon>
        <taxon>Pentapetalae</taxon>
        <taxon>rosids</taxon>
        <taxon>malvids</taxon>
        <taxon>Brassicales</taxon>
        <taxon>Brassicaceae</taxon>
        <taxon>Brassiceae</taxon>
        <taxon>Brassica</taxon>
    </lineage>
</organism>
<evidence type="ECO:0000313" key="3">
    <source>
        <dbReference type="Proteomes" id="UP000886595"/>
    </source>
</evidence>
<dbReference type="Pfam" id="PF12490">
    <property type="entry name" value="BCAS3"/>
    <property type="match status" value="1"/>
</dbReference>
<dbReference type="Proteomes" id="UP000886595">
    <property type="component" value="Unassembled WGS sequence"/>
</dbReference>